<evidence type="ECO:0000256" key="5">
    <source>
        <dbReference type="ARBA" id="ARBA00022801"/>
    </source>
</evidence>
<keyword evidence="5 11" id="KW-0378">Hydrolase</keyword>
<dbReference type="GO" id="GO:0043171">
    <property type="term" value="P:peptide catabolic process"/>
    <property type="evidence" value="ECO:0007669"/>
    <property type="project" value="TreeGrafter"/>
</dbReference>
<evidence type="ECO:0000313" key="15">
    <source>
        <dbReference type="EMBL" id="ADY01191.1"/>
    </source>
</evidence>
<dbReference type="InterPro" id="IPR027268">
    <property type="entry name" value="Peptidase_M4/M1_CTD_sf"/>
</dbReference>
<feature type="domain" description="ERAP1-like C-terminal" evidence="13">
    <location>
        <begin position="486"/>
        <end position="772"/>
    </location>
</feature>
<dbReference type="GO" id="GO:0006508">
    <property type="term" value="P:proteolysis"/>
    <property type="evidence" value="ECO:0007669"/>
    <property type="project" value="UniProtKB-KW"/>
</dbReference>
<feature type="binding site" evidence="9">
    <location>
        <position position="274"/>
    </location>
    <ligand>
        <name>Zn(2+)</name>
        <dbReference type="ChEBI" id="CHEBI:29105"/>
        <note>catalytic</note>
    </ligand>
</feature>
<dbReference type="RefSeq" id="WP_013604353.1">
    <property type="nucleotide sequence ID" value="NC_015151.1"/>
</dbReference>
<comment type="cofactor">
    <cofactor evidence="9 11">
        <name>Zn(2+)</name>
        <dbReference type="ChEBI" id="CHEBI:29105"/>
    </cofactor>
    <text evidence="9 11">Binds 1 zinc ion per subunit.</text>
</comment>
<dbReference type="InterPro" id="IPR042097">
    <property type="entry name" value="Aminopeptidase_N-like_N_sf"/>
</dbReference>
<dbReference type="FunFam" id="1.10.390.10:FF:000006">
    <property type="entry name" value="Puromycin-sensitive aminopeptidase"/>
    <property type="match status" value="1"/>
</dbReference>
<sequence>MSLNVDIELYVVDLRFRFGDLLYEGVVDVHVNSVGDLMLNAVDLRIRSVEVGGRSVDYSYDGKVLRVRGPVSGVVRVLFEGRVSDRLLGIYRAPYGGGYIITTQFEPTGARYFIPCVDHPAAKARFRFRVSVDGDYDVIFNTPPVRVYWDGPWKVFEFAETPRMSTYLLYLGIGRFFESRDRVGSIDVIFATPIKDRVEDGRFALDVAKGVLEFYSNYFGIPYPLPKLHLIHVPEFAAGAMENWGAITFRETALLVGRGSTELTRRRVAEVVAHEIAHQWFGNLVTMRWWDDLWLNESFATFMSYKAMDKLFPDWGVWYRFLADETTSSMLRDSLMSTHPVHVPISSEEEAFEIFDDISYGKGASLLRMLENYVGEEDFRRGLSNYLRKYSYSNATEDDLWSSIEEVSGKPVTRIMKAWVDKPGHPVITIEDSGKEITLRQSRFVLGGNTADTWPTPIIYRLNGVVNTILMERDSLMLSASSASLFLNVNGSGYYRVKYGDWSRALSNASNHFERWSVINDAYAHLLQGSIKLDEYLGLVRSLSDIVNYLLTITIISQLGTLYSIKPSAVKEVFTEYIRVQGSLLEKVSGMDDVRELVLSRRALIDEDYARSIVGLIKDYQGLTPVMRQAVVNAYAVVGERPFETLRGLYRSLTTDEDRTKVLAAMLSITDRGEYQKSLDFLVSGEVKRQDLQFFTVGSRNPYVRDLNLRWLMSNYKRFIEAYGDPGVLSRVLTYSVPLIGIGQEDEVERFLMGLNISGIEMGVRASLELMRVYSRLFRSI</sequence>
<dbReference type="InterPro" id="IPR034016">
    <property type="entry name" value="M1_APN-typ"/>
</dbReference>
<dbReference type="Gene3D" id="1.25.50.20">
    <property type="match status" value="1"/>
</dbReference>
<dbReference type="HOGENOM" id="CLU_003705_0_1_2"/>
<feature type="domain" description="Aminopeptidase N-like N-terminal" evidence="14">
    <location>
        <begin position="10"/>
        <end position="168"/>
    </location>
</feature>
<keyword evidence="6 9" id="KW-0862">Zinc</keyword>
<feature type="binding site" evidence="9">
    <location>
        <position position="297"/>
    </location>
    <ligand>
        <name>Zn(2+)</name>
        <dbReference type="ChEBI" id="CHEBI:29105"/>
        <note>catalytic</note>
    </ligand>
</feature>
<dbReference type="EMBL" id="CP002529">
    <property type="protein sequence ID" value="ADY01191.1"/>
    <property type="molecule type" value="Genomic_DNA"/>
</dbReference>
<dbReference type="STRING" id="985053.VMUT_0981"/>
<dbReference type="EC" id="3.4.11.-" evidence="11"/>
<evidence type="ECO:0000256" key="9">
    <source>
        <dbReference type="PIRSR" id="PIRSR634016-3"/>
    </source>
</evidence>
<evidence type="ECO:0000256" key="1">
    <source>
        <dbReference type="ARBA" id="ARBA00010136"/>
    </source>
</evidence>
<reference evidence="15 16" key="1">
    <citation type="journal article" date="2011" name="J. Bacteriol.">
        <title>Complete genome sequence of 'Vulcanisaeta moutnovskia' strain 768-28, a novel member of the hyperthermophilic crenarchaeal genus vulcanisaeta.</title>
        <authorList>
            <person name="Gumerov V.M."/>
            <person name="Mardanov A.V."/>
            <person name="Beletsky A.V."/>
            <person name="Prokofeva M.I."/>
            <person name="Bonch-Osmolovskaya E.A."/>
            <person name="Ravin N.V."/>
            <person name="Skryabin K.G."/>
        </authorList>
    </citation>
    <scope>NUCLEOTIDE SEQUENCE [LARGE SCALE GENOMIC DNA]</scope>
    <source>
        <strain evidence="15 16">768-28</strain>
    </source>
</reference>
<dbReference type="PRINTS" id="PR00756">
    <property type="entry name" value="ALADIPTASE"/>
</dbReference>
<gene>
    <name evidence="15" type="ordered locus">VMUT_0981</name>
</gene>
<keyword evidence="7 11" id="KW-0482">Metalloprotease</keyword>
<accession>F0QXF2</accession>
<evidence type="ECO:0000256" key="7">
    <source>
        <dbReference type="ARBA" id="ARBA00023049"/>
    </source>
</evidence>
<dbReference type="CDD" id="cd09601">
    <property type="entry name" value="M1_APN-Q_like"/>
    <property type="match status" value="1"/>
</dbReference>
<dbReference type="GO" id="GO:0008270">
    <property type="term" value="F:zinc ion binding"/>
    <property type="evidence" value="ECO:0007669"/>
    <property type="project" value="UniProtKB-UniRule"/>
</dbReference>
<dbReference type="GO" id="GO:0016020">
    <property type="term" value="C:membrane"/>
    <property type="evidence" value="ECO:0007669"/>
    <property type="project" value="TreeGrafter"/>
</dbReference>
<dbReference type="Gene3D" id="2.60.40.1730">
    <property type="entry name" value="tricorn interacting facor f3 domain"/>
    <property type="match status" value="1"/>
</dbReference>
<dbReference type="Proteomes" id="UP000007485">
    <property type="component" value="Chromosome"/>
</dbReference>
<dbReference type="InterPro" id="IPR014782">
    <property type="entry name" value="Peptidase_M1_dom"/>
</dbReference>
<feature type="binding site" evidence="9">
    <location>
        <position position="278"/>
    </location>
    <ligand>
        <name>Zn(2+)</name>
        <dbReference type="ChEBI" id="CHEBI:29105"/>
        <note>catalytic</note>
    </ligand>
</feature>
<dbReference type="PANTHER" id="PTHR11533">
    <property type="entry name" value="PROTEASE M1 ZINC METALLOPROTEASE"/>
    <property type="match status" value="1"/>
</dbReference>
<feature type="domain" description="Peptidase M1 membrane alanine aminopeptidase" evidence="12">
    <location>
        <begin position="203"/>
        <end position="419"/>
    </location>
</feature>
<evidence type="ECO:0000256" key="8">
    <source>
        <dbReference type="PIRSR" id="PIRSR634016-1"/>
    </source>
</evidence>
<dbReference type="GO" id="GO:0070006">
    <property type="term" value="F:metalloaminopeptidase activity"/>
    <property type="evidence" value="ECO:0007669"/>
    <property type="project" value="TreeGrafter"/>
</dbReference>
<evidence type="ECO:0000256" key="10">
    <source>
        <dbReference type="PIRSR" id="PIRSR634016-4"/>
    </source>
</evidence>
<dbReference type="AlphaFoldDB" id="F0QXF2"/>
<dbReference type="Gene3D" id="1.10.390.10">
    <property type="entry name" value="Neutral Protease Domain 2"/>
    <property type="match status" value="1"/>
</dbReference>
<protein>
    <recommendedName>
        <fullName evidence="11">Aminopeptidase</fullName>
        <ecNumber evidence="11">3.4.11.-</ecNumber>
    </recommendedName>
</protein>
<dbReference type="Pfam" id="PF01433">
    <property type="entry name" value="Peptidase_M1"/>
    <property type="match status" value="1"/>
</dbReference>
<feature type="site" description="Transition state stabilizer" evidence="10">
    <location>
        <position position="360"/>
    </location>
</feature>
<dbReference type="Pfam" id="PF17900">
    <property type="entry name" value="Peptidase_M1_N"/>
    <property type="match status" value="1"/>
</dbReference>
<evidence type="ECO:0000313" key="16">
    <source>
        <dbReference type="Proteomes" id="UP000007485"/>
    </source>
</evidence>
<dbReference type="KEGG" id="vmo:VMUT_0981"/>
<comment type="similarity">
    <text evidence="1 11">Belongs to the peptidase M1 family.</text>
</comment>
<dbReference type="InterPro" id="IPR050344">
    <property type="entry name" value="Peptidase_M1_aminopeptidases"/>
</dbReference>
<evidence type="ECO:0000259" key="14">
    <source>
        <dbReference type="Pfam" id="PF17900"/>
    </source>
</evidence>
<dbReference type="SUPFAM" id="SSF63737">
    <property type="entry name" value="Leukotriene A4 hydrolase N-terminal domain"/>
    <property type="match status" value="1"/>
</dbReference>
<keyword evidence="16" id="KW-1185">Reference proteome</keyword>
<dbReference type="SUPFAM" id="SSF55486">
    <property type="entry name" value="Metalloproteases ('zincins'), catalytic domain"/>
    <property type="match status" value="1"/>
</dbReference>
<dbReference type="InterPro" id="IPR001930">
    <property type="entry name" value="Peptidase_M1"/>
</dbReference>
<keyword evidence="3 11" id="KW-0645">Protease</keyword>
<evidence type="ECO:0000256" key="3">
    <source>
        <dbReference type="ARBA" id="ARBA00022670"/>
    </source>
</evidence>
<dbReference type="GO" id="GO:0005615">
    <property type="term" value="C:extracellular space"/>
    <property type="evidence" value="ECO:0007669"/>
    <property type="project" value="TreeGrafter"/>
</dbReference>
<dbReference type="GeneID" id="10288633"/>
<feature type="active site" description="Proton acceptor" evidence="8">
    <location>
        <position position="275"/>
    </location>
</feature>
<evidence type="ECO:0000256" key="11">
    <source>
        <dbReference type="RuleBase" id="RU364040"/>
    </source>
</evidence>
<name>F0QXF2_VULM7</name>
<evidence type="ECO:0000256" key="2">
    <source>
        <dbReference type="ARBA" id="ARBA00022438"/>
    </source>
</evidence>
<dbReference type="PANTHER" id="PTHR11533:SF174">
    <property type="entry name" value="PUROMYCIN-SENSITIVE AMINOPEPTIDASE-RELATED"/>
    <property type="match status" value="1"/>
</dbReference>
<dbReference type="Pfam" id="PF11838">
    <property type="entry name" value="ERAP1_C"/>
    <property type="match status" value="1"/>
</dbReference>
<dbReference type="eggNOG" id="arCOG02969">
    <property type="taxonomic scope" value="Archaea"/>
</dbReference>
<keyword evidence="2 11" id="KW-0031">Aminopeptidase</keyword>
<dbReference type="MEROPS" id="M01.021"/>
<keyword evidence="4 9" id="KW-0479">Metal-binding</keyword>
<evidence type="ECO:0000256" key="6">
    <source>
        <dbReference type="ARBA" id="ARBA00022833"/>
    </source>
</evidence>
<dbReference type="GO" id="GO:0042277">
    <property type="term" value="F:peptide binding"/>
    <property type="evidence" value="ECO:0007669"/>
    <property type="project" value="TreeGrafter"/>
</dbReference>
<evidence type="ECO:0000256" key="4">
    <source>
        <dbReference type="ARBA" id="ARBA00022723"/>
    </source>
</evidence>
<evidence type="ECO:0000259" key="13">
    <source>
        <dbReference type="Pfam" id="PF11838"/>
    </source>
</evidence>
<dbReference type="InterPro" id="IPR045357">
    <property type="entry name" value="Aminopeptidase_N-like_N"/>
</dbReference>
<dbReference type="GO" id="GO:0005737">
    <property type="term" value="C:cytoplasm"/>
    <property type="evidence" value="ECO:0007669"/>
    <property type="project" value="TreeGrafter"/>
</dbReference>
<proteinExistence type="inferred from homology"/>
<dbReference type="InterPro" id="IPR024571">
    <property type="entry name" value="ERAP1-like_C_dom"/>
</dbReference>
<organism evidence="15 16">
    <name type="scientific">Vulcanisaeta moutnovskia (strain 768-28)</name>
    <dbReference type="NCBI Taxonomy" id="985053"/>
    <lineage>
        <taxon>Archaea</taxon>
        <taxon>Thermoproteota</taxon>
        <taxon>Thermoprotei</taxon>
        <taxon>Thermoproteales</taxon>
        <taxon>Thermoproteaceae</taxon>
        <taxon>Vulcanisaeta</taxon>
    </lineage>
</organism>
<dbReference type="Gene3D" id="2.60.40.1910">
    <property type="match status" value="1"/>
</dbReference>
<evidence type="ECO:0000259" key="12">
    <source>
        <dbReference type="Pfam" id="PF01433"/>
    </source>
</evidence>